<dbReference type="Pfam" id="PF00406">
    <property type="entry name" value="ADK"/>
    <property type="match status" value="1"/>
</dbReference>
<name>A0A4D9DEF1_9SAUR</name>
<dbReference type="GO" id="GO:0006139">
    <property type="term" value="P:nucleobase-containing compound metabolic process"/>
    <property type="evidence" value="ECO:0007669"/>
    <property type="project" value="InterPro"/>
</dbReference>
<dbReference type="NCBIfam" id="NF011104">
    <property type="entry name" value="PRK14531.1"/>
    <property type="match status" value="1"/>
</dbReference>
<evidence type="ECO:0000313" key="5">
    <source>
        <dbReference type="EMBL" id="TFJ95398.1"/>
    </source>
</evidence>
<dbReference type="InterPro" id="IPR027417">
    <property type="entry name" value="P-loop_NTPase"/>
</dbReference>
<dbReference type="InterPro" id="IPR000850">
    <property type="entry name" value="Adenylat/UMP-CMP_kin"/>
</dbReference>
<evidence type="ECO:0000313" key="6">
    <source>
        <dbReference type="Proteomes" id="UP000297703"/>
    </source>
</evidence>
<reference evidence="5 6" key="1">
    <citation type="submission" date="2019-04" db="EMBL/GenBank/DDBJ databases">
        <title>Draft genome of the big-headed turtle Platysternon megacephalum.</title>
        <authorList>
            <person name="Gong S."/>
        </authorList>
    </citation>
    <scope>NUCLEOTIDE SEQUENCE [LARGE SCALE GENOMIC DNA]</scope>
    <source>
        <strain evidence="5">DO16091913</strain>
        <tissue evidence="5">Muscle</tissue>
    </source>
</reference>
<dbReference type="NCBIfam" id="NF001381">
    <property type="entry name" value="PRK00279.1-3"/>
    <property type="match status" value="1"/>
</dbReference>
<dbReference type="Gene3D" id="3.40.50.300">
    <property type="entry name" value="P-loop containing nucleotide triphosphate hydrolases"/>
    <property type="match status" value="1"/>
</dbReference>
<dbReference type="NCBIfam" id="NF011100">
    <property type="entry name" value="PRK14527.1"/>
    <property type="match status" value="1"/>
</dbReference>
<protein>
    <submittedName>
        <fullName evidence="5">6-phosphogluconolactonase</fullName>
    </submittedName>
</protein>
<reference evidence="5 6" key="2">
    <citation type="submission" date="2019-04" db="EMBL/GenBank/DDBJ databases">
        <title>The genome sequence of big-headed turtle.</title>
        <authorList>
            <person name="Gong S."/>
        </authorList>
    </citation>
    <scope>NUCLEOTIDE SEQUENCE [LARGE SCALE GENOMIC DNA]</scope>
    <source>
        <strain evidence="5">DO16091913</strain>
        <tissue evidence="5">Muscle</tissue>
    </source>
</reference>
<gene>
    <name evidence="5" type="ORF">DR999_PMT23065</name>
</gene>
<dbReference type="PRINTS" id="PR00094">
    <property type="entry name" value="ADENYLTKNASE"/>
</dbReference>
<evidence type="ECO:0000256" key="3">
    <source>
        <dbReference type="ARBA" id="ARBA00022777"/>
    </source>
</evidence>
<comment type="similarity">
    <text evidence="4">Belongs to the adenylate kinase family.</text>
</comment>
<dbReference type="HAMAP" id="MF_00235">
    <property type="entry name" value="Adenylate_kinase_Adk"/>
    <property type="match status" value="1"/>
</dbReference>
<dbReference type="GO" id="GO:0005524">
    <property type="term" value="F:ATP binding"/>
    <property type="evidence" value="ECO:0007669"/>
    <property type="project" value="InterPro"/>
</dbReference>
<comment type="caution">
    <text evidence="5">The sequence shown here is derived from an EMBL/GenBank/DDBJ whole genome shotgun (WGS) entry which is preliminary data.</text>
</comment>
<proteinExistence type="inferred from homology"/>
<keyword evidence="1 4" id="KW-0808">Transferase</keyword>
<evidence type="ECO:0000256" key="4">
    <source>
        <dbReference type="RuleBase" id="RU003330"/>
    </source>
</evidence>
<dbReference type="CDD" id="cd01428">
    <property type="entry name" value="ADK"/>
    <property type="match status" value="1"/>
</dbReference>
<dbReference type="OrthoDB" id="442176at2759"/>
<dbReference type="NCBIfam" id="NF011105">
    <property type="entry name" value="PRK14532.1"/>
    <property type="match status" value="1"/>
</dbReference>
<dbReference type="EMBL" id="QXTE01007786">
    <property type="protein sequence ID" value="TFJ95398.1"/>
    <property type="molecule type" value="Genomic_DNA"/>
</dbReference>
<dbReference type="PANTHER" id="PTHR23359">
    <property type="entry name" value="NUCLEOTIDE KINASE"/>
    <property type="match status" value="1"/>
</dbReference>
<dbReference type="SUPFAM" id="SSF52540">
    <property type="entry name" value="P-loop containing nucleoside triphosphate hydrolases"/>
    <property type="match status" value="1"/>
</dbReference>
<sequence>MPRLLIMGPPGAGKGTQSQGIANRYGVPAISTGDIFRRHVREQTILGQQVEQLLAAGKFVPDKITVKMVAQRLAEQDAQAGFLLDGFPRTVGQVDSLDAILQARGETLDAVVQLDVDVDVLAPRLHKRAEIEGRADDDEETIRHRLDTYTKETEPLLTIYRERGLLLTVDGEASVEAVAKAIYDGLDAKVSS</sequence>
<dbReference type="PROSITE" id="PS00113">
    <property type="entry name" value="ADENYLATE_KINASE"/>
    <property type="match status" value="1"/>
</dbReference>
<organism evidence="5 6">
    <name type="scientific">Platysternon megacephalum</name>
    <name type="common">big-headed turtle</name>
    <dbReference type="NCBI Taxonomy" id="55544"/>
    <lineage>
        <taxon>Eukaryota</taxon>
        <taxon>Metazoa</taxon>
        <taxon>Chordata</taxon>
        <taxon>Craniata</taxon>
        <taxon>Vertebrata</taxon>
        <taxon>Euteleostomi</taxon>
        <taxon>Archelosauria</taxon>
        <taxon>Testudinata</taxon>
        <taxon>Testudines</taxon>
        <taxon>Cryptodira</taxon>
        <taxon>Durocryptodira</taxon>
        <taxon>Testudinoidea</taxon>
        <taxon>Platysternidae</taxon>
        <taxon>Platysternon</taxon>
    </lineage>
</organism>
<keyword evidence="2" id="KW-0547">Nucleotide-binding</keyword>
<dbReference type="GO" id="GO:0019205">
    <property type="term" value="F:nucleobase-containing compound kinase activity"/>
    <property type="evidence" value="ECO:0007669"/>
    <property type="project" value="InterPro"/>
</dbReference>
<evidence type="ECO:0000256" key="1">
    <source>
        <dbReference type="ARBA" id="ARBA00022679"/>
    </source>
</evidence>
<accession>A0A4D9DEF1</accession>
<dbReference type="Proteomes" id="UP000297703">
    <property type="component" value="Unassembled WGS sequence"/>
</dbReference>
<dbReference type="STRING" id="55544.A0A4D9DEF1"/>
<dbReference type="AlphaFoldDB" id="A0A4D9DEF1"/>
<keyword evidence="6" id="KW-1185">Reference proteome</keyword>
<evidence type="ECO:0000256" key="2">
    <source>
        <dbReference type="ARBA" id="ARBA00022741"/>
    </source>
</evidence>
<dbReference type="InterPro" id="IPR033690">
    <property type="entry name" value="Adenylat_kinase_CS"/>
</dbReference>
<keyword evidence="3 4" id="KW-0418">Kinase</keyword>